<feature type="compositionally biased region" description="Low complexity" evidence="1">
    <location>
        <begin position="1170"/>
        <end position="1185"/>
    </location>
</feature>
<dbReference type="PANTHER" id="PTHR34798:SF2">
    <property type="entry name" value="PROTEIN TIME FOR COFFEE"/>
    <property type="match status" value="1"/>
</dbReference>
<feature type="compositionally biased region" description="Low complexity" evidence="1">
    <location>
        <begin position="1246"/>
        <end position="1263"/>
    </location>
</feature>
<feature type="compositionally biased region" description="Polar residues" evidence="1">
    <location>
        <begin position="899"/>
        <end position="916"/>
    </location>
</feature>
<proteinExistence type="predicted"/>
<feature type="compositionally biased region" description="Low complexity" evidence="1">
    <location>
        <begin position="1065"/>
        <end position="1088"/>
    </location>
</feature>
<feature type="region of interest" description="Disordered" evidence="1">
    <location>
        <begin position="1"/>
        <end position="233"/>
    </location>
</feature>
<feature type="compositionally biased region" description="Low complexity" evidence="1">
    <location>
        <begin position="865"/>
        <end position="898"/>
    </location>
</feature>
<feature type="compositionally biased region" description="Polar residues" evidence="1">
    <location>
        <begin position="1427"/>
        <end position="1436"/>
    </location>
</feature>
<feature type="compositionally biased region" description="Low complexity" evidence="1">
    <location>
        <begin position="186"/>
        <end position="208"/>
    </location>
</feature>
<dbReference type="InterPro" id="IPR039317">
    <property type="entry name" value="TIC"/>
</dbReference>
<feature type="region of interest" description="Disordered" evidence="1">
    <location>
        <begin position="1427"/>
        <end position="1466"/>
    </location>
</feature>
<feature type="region of interest" description="Disordered" evidence="1">
    <location>
        <begin position="675"/>
        <end position="722"/>
    </location>
</feature>
<dbReference type="GO" id="GO:0042752">
    <property type="term" value="P:regulation of circadian rhythm"/>
    <property type="evidence" value="ECO:0007669"/>
    <property type="project" value="InterPro"/>
</dbReference>
<evidence type="ECO:0000256" key="1">
    <source>
        <dbReference type="SAM" id="MobiDB-lite"/>
    </source>
</evidence>
<comment type="caution">
    <text evidence="2">The sequence shown here is derived from an EMBL/GenBank/DDBJ whole genome shotgun (WGS) entry which is preliminary data.</text>
</comment>
<feature type="compositionally biased region" description="Basic and acidic residues" evidence="1">
    <location>
        <begin position="421"/>
        <end position="430"/>
    </location>
</feature>
<feature type="compositionally biased region" description="Polar residues" evidence="1">
    <location>
        <begin position="126"/>
        <end position="137"/>
    </location>
</feature>
<feature type="compositionally biased region" description="Polar residues" evidence="1">
    <location>
        <begin position="1235"/>
        <end position="1245"/>
    </location>
</feature>
<feature type="compositionally biased region" description="Polar residues" evidence="1">
    <location>
        <begin position="1140"/>
        <end position="1169"/>
    </location>
</feature>
<dbReference type="Proteomes" id="UP000825729">
    <property type="component" value="Unassembled WGS sequence"/>
</dbReference>
<feature type="compositionally biased region" description="Low complexity" evidence="1">
    <location>
        <begin position="315"/>
        <end position="329"/>
    </location>
</feature>
<dbReference type="GO" id="GO:0005634">
    <property type="term" value="C:nucleus"/>
    <property type="evidence" value="ECO:0007669"/>
    <property type="project" value="TreeGrafter"/>
</dbReference>
<feature type="compositionally biased region" description="Basic residues" evidence="1">
    <location>
        <begin position="209"/>
        <end position="224"/>
    </location>
</feature>
<feature type="region of interest" description="Disordered" evidence="1">
    <location>
        <begin position="1140"/>
        <end position="1185"/>
    </location>
</feature>
<feature type="compositionally biased region" description="Basic and acidic residues" evidence="1">
    <location>
        <begin position="373"/>
        <end position="397"/>
    </location>
</feature>
<feature type="compositionally biased region" description="Polar residues" evidence="1">
    <location>
        <begin position="546"/>
        <end position="558"/>
    </location>
</feature>
<reference evidence="2 3" key="1">
    <citation type="submission" date="2021-07" db="EMBL/GenBank/DDBJ databases">
        <title>The Aristolochia fimbriata genome: insights into angiosperm evolution, floral development and chemical biosynthesis.</title>
        <authorList>
            <person name="Jiao Y."/>
        </authorList>
    </citation>
    <scope>NUCLEOTIDE SEQUENCE [LARGE SCALE GENOMIC DNA]</scope>
    <source>
        <strain evidence="2">IBCAS-2021</strain>
        <tissue evidence="2">Leaf</tissue>
    </source>
</reference>
<feature type="region of interest" description="Disordered" evidence="1">
    <location>
        <begin position="1065"/>
        <end position="1126"/>
    </location>
</feature>
<sequence length="1556" mass="164457">MERNREARRGTMAATANGLSRRRQQRSSSLRDSPEEEGAVEMPESVRLRDRSIKKDRDRDRDRERDRDRDRDRERDRDRSSRSKRRRGDRLLHGSREEGGDDSSEESLDDEEEDEEEAVRLPPTMNHPSSSSLTTPNQHRKSFTPKIVKGLQWKAPDEMIGVPVPRKARSGAGVGGGGGDPVLRQASMSPARPATSTAPISPSSSNASTRKKMKPIGSKHRPPKISKTSSSSIQEIEIEVAEVLYGLTRQFQCPTKPDVVNSKDANGLTNDAKSGVSSPTSTSPPPAGAASVTASSPAAAKKKRPRQVKYEEENPPNFSSPNASAASAAKTEVEQPANGEISSPKQEKVGPSALDNGGGSFSSGGSQVASVPTEEKKDPIKTENDPAPDLKHLKEETERDDEIEAIEETVAPIKESPLSRLDVDPEDARATKKQSIGESLREEKFNIDLMVPPSVRSSPERDSMLDLVTDKKPSVPEMETVPKSETVQMEEDIVVETGNLESAERSEEKSEILVEELKPQKQATKERLLDLQLDIEKQEKDPGVGSSRQQNSKQTPKASRSENKTEKSAQSGSLPVAMPVGGWPGGLPPLGYMGQIPSLQAVVSVDGSTGPPPHVQPPHFHLQQPRPKRCATHFFIAQSIHYNQQLARMNPFWHTAASSSSLYGGKQYNLNLVPPTESPALGNPLQGNFGARNPSSSHEKGMPTTFSGQASKEKNAAGGAAAAPTFLDATQRKQQLLLQPGPQPGSGNNMLAPAIIFPLSQQQAAAVPRLGSAKSATSTGIAAPTTNAVNPVPGAGTTASSPATTVSFNYANVPANEAQYLAILQNNGYPFPIPTHIGAPPPYRGGSHAQAVPFFNGSFYSSQMLHHSQLQQQPQSQPAAAPSLAHQNTSTSSGSSSSQKQRLQGGNNGGPTNSHSFPAAKQRAPPTHLPPHHARQLEVEIGSEDSPSTADSRISHAQKNASVIYNHNFAMPIHPQNFALMSPAALGGGNHPEKQSHQQQNVKGGGMELTASQAFAMPFSSPGLDFSSMPPNHALFQSLPEAARQSYQMAAAAAAAAAAGAQAVSQQQKKSSNPASEEAKSSAADSNSQKPSTEEERKKAPSSISHSLAFSRQEGGDPTSIMGNSVIDSSNRTLNLIQANGNRGSRSTTCVTSPSNSATPSNISNPPNSQHQQQMIQLQKQQQQQQQQQQLQQQLLAARSKSTPTNNAAVYSDRLPAIAKFPNSISVFPQALVQGNSPSQSGQWKTTATRSTTAAISSSAPSSVKNLPQQQSSRTQQSGVPATQISFGVNSKTSSSGQQHFSPTSNASQPSVLGSPSGKGSGGSPRTTACSKPSPVLGPGPTSAMSSQPSKNSPSSSGRKSSPSSSGRNLPSVLGNSSHISSTQSSNPKSQQQQGQPQNQHHQQQKSQAYQPAQIFFSSAYMQAQSPQSATANSASAGYYHQRRPSEQQTPSPQQQQQNSSAASSGMLSLCAPSLTLSGGATSDPAKAVAAAQAAAAAAAAASNLKGLPPPALLHAAQFAAQSAGGPHPLMSPGFPYIHAVPAAPVKSGDQKPAAA</sequence>
<feature type="region of interest" description="Disordered" evidence="1">
    <location>
        <begin position="254"/>
        <end position="437"/>
    </location>
</feature>
<feature type="compositionally biased region" description="Basic and acidic residues" evidence="1">
    <location>
        <begin position="458"/>
        <end position="474"/>
    </location>
</feature>
<protein>
    <recommendedName>
        <fullName evidence="4">Protein TIME FOR COFFEE</fullName>
    </recommendedName>
</protein>
<feature type="region of interest" description="Disordered" evidence="1">
    <location>
        <begin position="982"/>
        <end position="1005"/>
    </location>
</feature>
<feature type="region of interest" description="Disordered" evidence="1">
    <location>
        <begin position="452"/>
        <end position="580"/>
    </location>
</feature>
<feature type="compositionally biased region" description="Low complexity" evidence="1">
    <location>
        <begin position="1346"/>
        <end position="1409"/>
    </location>
</feature>
<evidence type="ECO:0000313" key="3">
    <source>
        <dbReference type="Proteomes" id="UP000825729"/>
    </source>
</evidence>
<feature type="region of interest" description="Disordered" evidence="1">
    <location>
        <begin position="865"/>
        <end position="931"/>
    </location>
</feature>
<dbReference type="PANTHER" id="PTHR34798">
    <property type="entry name" value="PROTEIN TIME FOR COFFEE"/>
    <property type="match status" value="1"/>
</dbReference>
<feature type="compositionally biased region" description="Acidic residues" evidence="1">
    <location>
        <begin position="99"/>
        <end position="117"/>
    </location>
</feature>
<organism evidence="2 3">
    <name type="scientific">Aristolochia fimbriata</name>
    <name type="common">White veined hardy Dutchman's pipe vine</name>
    <dbReference type="NCBI Taxonomy" id="158543"/>
    <lineage>
        <taxon>Eukaryota</taxon>
        <taxon>Viridiplantae</taxon>
        <taxon>Streptophyta</taxon>
        <taxon>Embryophyta</taxon>
        <taxon>Tracheophyta</taxon>
        <taxon>Spermatophyta</taxon>
        <taxon>Magnoliopsida</taxon>
        <taxon>Magnoliidae</taxon>
        <taxon>Piperales</taxon>
        <taxon>Aristolochiaceae</taxon>
        <taxon>Aristolochia</taxon>
    </lineage>
</organism>
<feature type="compositionally biased region" description="Low complexity" evidence="1">
    <location>
        <begin position="1447"/>
        <end position="1465"/>
    </location>
</feature>
<evidence type="ECO:0008006" key="4">
    <source>
        <dbReference type="Google" id="ProtNLM"/>
    </source>
</evidence>
<feature type="compositionally biased region" description="Low complexity" evidence="1">
    <location>
        <begin position="288"/>
        <end position="299"/>
    </location>
</feature>
<gene>
    <name evidence="2" type="ORF">H6P81_000957</name>
</gene>
<evidence type="ECO:0000313" key="2">
    <source>
        <dbReference type="EMBL" id="KAG9456449.1"/>
    </source>
</evidence>
<feature type="compositionally biased region" description="Acidic residues" evidence="1">
    <location>
        <begin position="398"/>
        <end position="407"/>
    </location>
</feature>
<dbReference type="EMBL" id="JAINDJ010000002">
    <property type="protein sequence ID" value="KAG9456449.1"/>
    <property type="molecule type" value="Genomic_DNA"/>
</dbReference>
<feature type="compositionally biased region" description="Basic and acidic residues" evidence="1">
    <location>
        <begin position="89"/>
        <end position="98"/>
    </location>
</feature>
<keyword evidence="3" id="KW-1185">Reference proteome</keyword>
<feature type="compositionally biased region" description="Basic and acidic residues" evidence="1">
    <location>
        <begin position="44"/>
        <end position="81"/>
    </location>
</feature>
<accession>A0AAV7F6A0</accession>
<name>A0AAV7F6A0_ARIFI</name>
<feature type="compositionally biased region" description="Polar residues" evidence="1">
    <location>
        <begin position="1264"/>
        <end position="1309"/>
    </location>
</feature>
<feature type="region of interest" description="Disordered" evidence="1">
    <location>
        <begin position="1235"/>
        <end position="1409"/>
    </location>
</feature>
<feature type="compositionally biased region" description="Low complexity" evidence="1">
    <location>
        <begin position="272"/>
        <end position="281"/>
    </location>
</feature>
<feature type="compositionally biased region" description="Basic and acidic residues" evidence="1">
    <location>
        <begin position="502"/>
        <end position="542"/>
    </location>
</feature>